<organism evidence="1 2">
    <name type="scientific">Streptomyces galilaeus</name>
    <dbReference type="NCBI Taxonomy" id="33899"/>
    <lineage>
        <taxon>Bacteria</taxon>
        <taxon>Bacillati</taxon>
        <taxon>Actinomycetota</taxon>
        <taxon>Actinomycetes</taxon>
        <taxon>Kitasatosporales</taxon>
        <taxon>Streptomycetaceae</taxon>
        <taxon>Streptomyces</taxon>
    </lineage>
</organism>
<dbReference type="EMBL" id="JBJVNE010000039">
    <property type="protein sequence ID" value="MFM9653089.1"/>
    <property type="molecule type" value="Genomic_DNA"/>
</dbReference>
<keyword evidence="2" id="KW-1185">Reference proteome</keyword>
<protein>
    <submittedName>
        <fullName evidence="1">Uncharacterized protein</fullName>
    </submittedName>
</protein>
<evidence type="ECO:0000313" key="2">
    <source>
        <dbReference type="Proteomes" id="UP001631993"/>
    </source>
</evidence>
<sequence length="72" mass="8076">MAIQLDRTTFQDRLNEGKAAHAKGDPSDACPYNMYGSVEERFGYRYWTKGWSMARSEAEAQPRQSAKASAGQ</sequence>
<comment type="caution">
    <text evidence="1">The sequence shown here is derived from an EMBL/GenBank/DDBJ whole genome shotgun (WGS) entry which is preliminary data.</text>
</comment>
<accession>A0ABW9J171</accession>
<reference evidence="1 2" key="1">
    <citation type="submission" date="2024-12" db="EMBL/GenBank/DDBJ databases">
        <title>Forecasting of Potato common scab and diversities of Pathogenic streptomyces spp. in china.</title>
        <authorList>
            <person name="Handique U."/>
            <person name="Wu J."/>
        </authorList>
    </citation>
    <scope>NUCLEOTIDE SEQUENCE [LARGE SCALE GENOMIC DNA]</scope>
    <source>
        <strain evidence="1 2">ZRIMU1585</strain>
    </source>
</reference>
<dbReference type="Proteomes" id="UP001631993">
    <property type="component" value="Unassembled WGS sequence"/>
</dbReference>
<name>A0ABW9J171_STRGJ</name>
<evidence type="ECO:0000313" key="1">
    <source>
        <dbReference type="EMBL" id="MFM9653089.1"/>
    </source>
</evidence>
<gene>
    <name evidence="1" type="ORF">ACKI1S_44210</name>
</gene>
<dbReference type="RefSeq" id="WP_369277471.1">
    <property type="nucleotide sequence ID" value="NZ_JBJVMW010000045.1"/>
</dbReference>
<proteinExistence type="predicted"/>